<dbReference type="InterPro" id="IPR010998">
    <property type="entry name" value="Integrase_recombinase_N"/>
</dbReference>
<dbReference type="SUPFAM" id="SSF56349">
    <property type="entry name" value="DNA breaking-rejoining enzymes"/>
    <property type="match status" value="1"/>
</dbReference>
<dbReference type="InterPro" id="IPR013762">
    <property type="entry name" value="Integrase-like_cat_sf"/>
</dbReference>
<proteinExistence type="inferred from homology"/>
<accession>A0ABS9C0C7</accession>
<feature type="domain" description="Core-binding (CB)" evidence="7">
    <location>
        <begin position="172"/>
        <end position="255"/>
    </location>
</feature>
<dbReference type="PROSITE" id="PS51898">
    <property type="entry name" value="TYR_RECOMBINASE"/>
    <property type="match status" value="1"/>
</dbReference>
<dbReference type="Pfam" id="PF13495">
    <property type="entry name" value="Phage_int_SAM_4"/>
    <property type="match status" value="1"/>
</dbReference>
<reference evidence="8 9" key="1">
    <citation type="submission" date="2022-01" db="EMBL/GenBank/DDBJ databases">
        <title>Mariniradius saccharolyticus sp. nov., isolated from sediment of a river.</title>
        <authorList>
            <person name="Liu H."/>
        </authorList>
    </citation>
    <scope>NUCLEOTIDE SEQUENCE [LARGE SCALE GENOMIC DNA]</scope>
    <source>
        <strain evidence="8 9">RY-2</strain>
    </source>
</reference>
<dbReference type="Proteomes" id="UP001201449">
    <property type="component" value="Unassembled WGS sequence"/>
</dbReference>
<evidence type="ECO:0000256" key="1">
    <source>
        <dbReference type="ARBA" id="ARBA00008857"/>
    </source>
</evidence>
<evidence type="ECO:0000256" key="5">
    <source>
        <dbReference type="PROSITE-ProRule" id="PRU01248"/>
    </source>
</evidence>
<dbReference type="InterPro" id="IPR011010">
    <property type="entry name" value="DNA_brk_join_enz"/>
</dbReference>
<keyword evidence="2" id="KW-0229">DNA integration</keyword>
<evidence type="ECO:0000313" key="9">
    <source>
        <dbReference type="Proteomes" id="UP001201449"/>
    </source>
</evidence>
<gene>
    <name evidence="8" type="ORF">L0U89_18240</name>
</gene>
<name>A0ABS9C0C7_9BACT</name>
<dbReference type="PANTHER" id="PTHR30349">
    <property type="entry name" value="PHAGE INTEGRASE-RELATED"/>
    <property type="match status" value="1"/>
</dbReference>
<protein>
    <submittedName>
        <fullName evidence="8">Site-specific integrase</fullName>
    </submittedName>
</protein>
<keyword evidence="3 5" id="KW-0238">DNA-binding</keyword>
<dbReference type="InterPro" id="IPR050090">
    <property type="entry name" value="Tyrosine_recombinase_XerCD"/>
</dbReference>
<dbReference type="InterPro" id="IPR004107">
    <property type="entry name" value="Integrase_SAM-like_N"/>
</dbReference>
<keyword evidence="9" id="KW-1185">Reference proteome</keyword>
<evidence type="ECO:0000259" key="7">
    <source>
        <dbReference type="PROSITE" id="PS51900"/>
    </source>
</evidence>
<dbReference type="Gene3D" id="1.10.150.130">
    <property type="match status" value="1"/>
</dbReference>
<dbReference type="Gene3D" id="1.10.443.10">
    <property type="entry name" value="Intergrase catalytic core"/>
    <property type="match status" value="1"/>
</dbReference>
<evidence type="ECO:0000313" key="8">
    <source>
        <dbReference type="EMBL" id="MCF1753005.1"/>
    </source>
</evidence>
<evidence type="ECO:0000259" key="6">
    <source>
        <dbReference type="PROSITE" id="PS51898"/>
    </source>
</evidence>
<keyword evidence="4" id="KW-0233">DNA recombination</keyword>
<feature type="domain" description="Tyr recombinase" evidence="6">
    <location>
        <begin position="272"/>
        <end position="452"/>
    </location>
</feature>
<dbReference type="InterPro" id="IPR002104">
    <property type="entry name" value="Integrase_catalytic"/>
</dbReference>
<organism evidence="8 9">
    <name type="scientific">Mariniradius sediminis</name>
    <dbReference type="NCBI Taxonomy" id="2909237"/>
    <lineage>
        <taxon>Bacteria</taxon>
        <taxon>Pseudomonadati</taxon>
        <taxon>Bacteroidota</taxon>
        <taxon>Cytophagia</taxon>
        <taxon>Cytophagales</taxon>
        <taxon>Cyclobacteriaceae</taxon>
        <taxon>Mariniradius</taxon>
    </lineage>
</organism>
<comment type="similarity">
    <text evidence="1">Belongs to the 'phage' integrase family.</text>
</comment>
<dbReference type="RefSeq" id="WP_234862836.1">
    <property type="nucleotide sequence ID" value="NZ_JAKEVZ010000018.1"/>
</dbReference>
<sequence>MDQKPVQIEILGKKIILRMAKNEADVQFVLGLRFSRWNKADRFWEIPHYHGSLERMQQYFGERISQIVRHETPNTEPSVQARSIDKNQILIIRTRTGRLKLIFGYNSALAQLVKTIPYYQWDPKNKWWTIPYSEKFLDDVKRKIAELGWTLLYEEEDMKSEVVPKKSAFDISNYRKCPEEYIQKLQEKRYSPSTIRAYVPLFEEFLNYFPHIDIEGLGEKEVREFSHYLVTTRKVSASHQNQAINAIKFYFEKVRGGERKYYHVDRPIREKALPEVLSEKEVSAILKATSNLKHRAILMTIYSAGLRISELINLKIKDIDSERMQIRVEQAKGKKDRYTLLSSKTLKILREYFKTERPHVYLFEGQGSTPSRPVRYSAASIGSILKASVLKTDIKKKITVHTLRHSFATHLLERGTDLRYIQSLLGHESPKTTEIYTHITTKGFDQIKSPLDELDV</sequence>
<evidence type="ECO:0000256" key="2">
    <source>
        <dbReference type="ARBA" id="ARBA00022908"/>
    </source>
</evidence>
<evidence type="ECO:0000256" key="3">
    <source>
        <dbReference type="ARBA" id="ARBA00023125"/>
    </source>
</evidence>
<dbReference type="InterPro" id="IPR044068">
    <property type="entry name" value="CB"/>
</dbReference>
<dbReference type="Pfam" id="PF00589">
    <property type="entry name" value="Phage_integrase"/>
    <property type="match status" value="1"/>
</dbReference>
<comment type="caution">
    <text evidence="8">The sequence shown here is derived from an EMBL/GenBank/DDBJ whole genome shotgun (WGS) entry which is preliminary data.</text>
</comment>
<dbReference type="EMBL" id="JAKEVZ010000018">
    <property type="protein sequence ID" value="MCF1753005.1"/>
    <property type="molecule type" value="Genomic_DNA"/>
</dbReference>
<dbReference type="PROSITE" id="PS51900">
    <property type="entry name" value="CB"/>
    <property type="match status" value="1"/>
</dbReference>
<evidence type="ECO:0000256" key="4">
    <source>
        <dbReference type="ARBA" id="ARBA00023172"/>
    </source>
</evidence>
<dbReference type="PANTHER" id="PTHR30349:SF41">
    <property type="entry name" value="INTEGRASE_RECOMBINASE PROTEIN MJ0367-RELATED"/>
    <property type="match status" value="1"/>
</dbReference>